<reference evidence="2" key="1">
    <citation type="journal article" date="2019" name="Int. J. Syst. Evol. Microbiol.">
        <title>The Global Catalogue of Microorganisms (GCM) 10K type strain sequencing project: providing services to taxonomists for standard genome sequencing and annotation.</title>
        <authorList>
            <consortium name="The Broad Institute Genomics Platform"/>
            <consortium name="The Broad Institute Genome Sequencing Center for Infectious Disease"/>
            <person name="Wu L."/>
            <person name="Ma J."/>
        </authorList>
    </citation>
    <scope>NUCLEOTIDE SEQUENCE [LARGE SCALE GENOMIC DNA]</scope>
    <source>
        <strain evidence="2">CGMCC 1.13718</strain>
    </source>
</reference>
<dbReference type="RefSeq" id="WP_193192147.1">
    <property type="nucleotide sequence ID" value="NZ_JACZFR010000026.1"/>
</dbReference>
<evidence type="ECO:0000313" key="1">
    <source>
        <dbReference type="EMBL" id="MFC6632022.1"/>
    </source>
</evidence>
<proteinExistence type="predicted"/>
<comment type="caution">
    <text evidence="1">The sequence shown here is derived from an EMBL/GenBank/DDBJ whole genome shotgun (WGS) entry which is preliminary data.</text>
</comment>
<gene>
    <name evidence="1" type="ORF">ACFQBM_01945</name>
</gene>
<sequence length="121" mass="13424">MKVYAIQPKYDEYKGYLVKDEEKARAQYGSARCKGQPLEWPAPLEIVADEEDTGIPESDIGLLTIGSLVMTEGAHTAIKAVAEQYGQLLPLQYGSRTLWLWNITNVAGALDKERSAFNDFG</sequence>
<organism evidence="1 2">
    <name type="scientific">Microbulbifer taiwanensis</name>
    <dbReference type="NCBI Taxonomy" id="986746"/>
    <lineage>
        <taxon>Bacteria</taxon>
        <taxon>Pseudomonadati</taxon>
        <taxon>Pseudomonadota</taxon>
        <taxon>Gammaproteobacteria</taxon>
        <taxon>Cellvibrionales</taxon>
        <taxon>Microbulbiferaceae</taxon>
        <taxon>Microbulbifer</taxon>
    </lineage>
</organism>
<accession>A0ABW1YGW3</accession>
<dbReference type="Proteomes" id="UP001596425">
    <property type="component" value="Unassembled WGS sequence"/>
</dbReference>
<evidence type="ECO:0000313" key="2">
    <source>
        <dbReference type="Proteomes" id="UP001596425"/>
    </source>
</evidence>
<name>A0ABW1YGW3_9GAMM</name>
<protein>
    <submittedName>
        <fullName evidence="1">Uncharacterized protein</fullName>
    </submittedName>
</protein>
<dbReference type="EMBL" id="JBHSVR010000001">
    <property type="protein sequence ID" value="MFC6632022.1"/>
    <property type="molecule type" value="Genomic_DNA"/>
</dbReference>
<keyword evidence="2" id="KW-1185">Reference proteome</keyword>